<evidence type="ECO:0000313" key="5">
    <source>
        <dbReference type="EMBL" id="MED6132275.1"/>
    </source>
</evidence>
<feature type="compositionally biased region" description="Basic residues" evidence="4">
    <location>
        <begin position="127"/>
        <end position="145"/>
    </location>
</feature>
<dbReference type="Gene3D" id="1.20.5.1150">
    <property type="entry name" value="Ribosomal protein S8"/>
    <property type="match status" value="1"/>
</dbReference>
<feature type="region of interest" description="Disordered" evidence="4">
    <location>
        <begin position="13"/>
        <end position="38"/>
    </location>
</feature>
<dbReference type="PRINTS" id="PR00976">
    <property type="entry name" value="RIBOSOMALS21"/>
</dbReference>
<proteinExistence type="inferred from homology"/>
<dbReference type="EMBL" id="JASCZI010060466">
    <property type="protein sequence ID" value="MED6132275.1"/>
    <property type="molecule type" value="Genomic_DNA"/>
</dbReference>
<feature type="compositionally biased region" description="Pro residues" evidence="4">
    <location>
        <begin position="18"/>
        <end position="31"/>
    </location>
</feature>
<dbReference type="Proteomes" id="UP001341840">
    <property type="component" value="Unassembled WGS sequence"/>
</dbReference>
<protein>
    <recommendedName>
        <fullName evidence="7">30S ribosomal protein S21, chloroplastic</fullName>
    </recommendedName>
</protein>
<comment type="caution">
    <text evidence="5">The sequence shown here is derived from an EMBL/GenBank/DDBJ whole genome shotgun (WGS) entry which is preliminary data.</text>
</comment>
<evidence type="ECO:0000256" key="3">
    <source>
        <dbReference type="ARBA" id="ARBA00023274"/>
    </source>
</evidence>
<evidence type="ECO:0000313" key="6">
    <source>
        <dbReference type="Proteomes" id="UP001341840"/>
    </source>
</evidence>
<keyword evidence="6" id="KW-1185">Reference proteome</keyword>
<feature type="region of interest" description="Disordered" evidence="4">
    <location>
        <begin position="119"/>
        <end position="177"/>
    </location>
</feature>
<dbReference type="InterPro" id="IPR038380">
    <property type="entry name" value="Ribosomal_bS21_sf"/>
</dbReference>
<keyword evidence="2" id="KW-0689">Ribosomal protein</keyword>
<name>A0ABU6S8B5_9FABA</name>
<evidence type="ECO:0000256" key="4">
    <source>
        <dbReference type="SAM" id="MobiDB-lite"/>
    </source>
</evidence>
<sequence>MASLSTFSNFLNLLFPPKSQPPPSPPPPPPNITLSKPSRHVAPLDQADRFTPTYQCSSSPSSLSSVMCPSLAQANTMWFKSAYNVEVVVDENEPEEKLLNRFRREVMKAGVIQECRRRRYHEDTQDKRKRKSREAAKRNRRRRPQSKSLAENKQVITNTKKKEDDDDNWDLPEDNVF</sequence>
<dbReference type="NCBIfam" id="TIGR00030">
    <property type="entry name" value="S21p"/>
    <property type="match status" value="1"/>
</dbReference>
<keyword evidence="3" id="KW-0687">Ribonucleoprotein</keyword>
<evidence type="ECO:0008006" key="7">
    <source>
        <dbReference type="Google" id="ProtNLM"/>
    </source>
</evidence>
<dbReference type="InterPro" id="IPR001911">
    <property type="entry name" value="Ribosomal_bS21"/>
</dbReference>
<dbReference type="PANTHER" id="PTHR21109">
    <property type="entry name" value="MITOCHONDRIAL 28S RIBOSOMAL PROTEIN S21"/>
    <property type="match status" value="1"/>
</dbReference>
<comment type="similarity">
    <text evidence="1">Belongs to the bacterial ribosomal protein bS21 family.</text>
</comment>
<gene>
    <name evidence="5" type="ORF">PIB30_017542</name>
</gene>
<evidence type="ECO:0000256" key="2">
    <source>
        <dbReference type="ARBA" id="ARBA00022980"/>
    </source>
</evidence>
<accession>A0ABU6S8B5</accession>
<dbReference type="HAMAP" id="MF_00358">
    <property type="entry name" value="Ribosomal_bS21"/>
    <property type="match status" value="1"/>
</dbReference>
<evidence type="ECO:0000256" key="1">
    <source>
        <dbReference type="ARBA" id="ARBA00006640"/>
    </source>
</evidence>
<organism evidence="5 6">
    <name type="scientific">Stylosanthes scabra</name>
    <dbReference type="NCBI Taxonomy" id="79078"/>
    <lineage>
        <taxon>Eukaryota</taxon>
        <taxon>Viridiplantae</taxon>
        <taxon>Streptophyta</taxon>
        <taxon>Embryophyta</taxon>
        <taxon>Tracheophyta</taxon>
        <taxon>Spermatophyta</taxon>
        <taxon>Magnoliopsida</taxon>
        <taxon>eudicotyledons</taxon>
        <taxon>Gunneridae</taxon>
        <taxon>Pentapetalae</taxon>
        <taxon>rosids</taxon>
        <taxon>fabids</taxon>
        <taxon>Fabales</taxon>
        <taxon>Fabaceae</taxon>
        <taxon>Papilionoideae</taxon>
        <taxon>50 kb inversion clade</taxon>
        <taxon>dalbergioids sensu lato</taxon>
        <taxon>Dalbergieae</taxon>
        <taxon>Pterocarpus clade</taxon>
        <taxon>Stylosanthes</taxon>
    </lineage>
</organism>
<dbReference type="Pfam" id="PF01165">
    <property type="entry name" value="Ribosomal_S21"/>
    <property type="match status" value="1"/>
</dbReference>
<feature type="compositionally biased region" description="Acidic residues" evidence="4">
    <location>
        <begin position="164"/>
        <end position="177"/>
    </location>
</feature>
<dbReference type="PANTHER" id="PTHR21109:SF0">
    <property type="entry name" value="SMALL RIBOSOMAL SUBUNIT PROTEIN BS21M"/>
    <property type="match status" value="1"/>
</dbReference>
<reference evidence="5 6" key="1">
    <citation type="journal article" date="2023" name="Plants (Basel)">
        <title>Bridging the Gap: Combining Genomics and Transcriptomics Approaches to Understand Stylosanthes scabra, an Orphan Legume from the Brazilian Caatinga.</title>
        <authorList>
            <person name="Ferreira-Neto J.R.C."/>
            <person name="da Silva M.D."/>
            <person name="Binneck E."/>
            <person name="de Melo N.F."/>
            <person name="da Silva R.H."/>
            <person name="de Melo A.L.T.M."/>
            <person name="Pandolfi V."/>
            <person name="Bustamante F.O."/>
            <person name="Brasileiro-Vidal A.C."/>
            <person name="Benko-Iseppon A.M."/>
        </authorList>
    </citation>
    <scope>NUCLEOTIDE SEQUENCE [LARGE SCALE GENOMIC DNA]</scope>
    <source>
        <tissue evidence="5">Leaves</tissue>
    </source>
</reference>
<feature type="compositionally biased region" description="Polar residues" evidence="4">
    <location>
        <begin position="146"/>
        <end position="156"/>
    </location>
</feature>